<protein>
    <submittedName>
        <fullName evidence="1">Uncharacterized protein</fullName>
    </submittedName>
</protein>
<dbReference type="Proteomes" id="UP000233293">
    <property type="component" value="Unassembled WGS sequence"/>
</dbReference>
<accession>A0A2N3PTF4</accession>
<proteinExistence type="predicted"/>
<reference evidence="2" key="1">
    <citation type="submission" date="2017-12" db="EMBL/GenBank/DDBJ databases">
        <title>Draft genome sequence of Telmatospirillum siberiense 26-4b1T, an acidotolerant peatland alphaproteobacterium potentially involved in sulfur cycling.</title>
        <authorList>
            <person name="Hausmann B."/>
            <person name="Pjevac P."/>
            <person name="Schreck K."/>
            <person name="Herbold C.W."/>
            <person name="Daims H."/>
            <person name="Wagner M."/>
            <person name="Pester M."/>
            <person name="Loy A."/>
        </authorList>
    </citation>
    <scope>NUCLEOTIDE SEQUENCE [LARGE SCALE GENOMIC DNA]</scope>
    <source>
        <strain evidence="2">26-4b1</strain>
    </source>
</reference>
<name>A0A2N3PTF4_9PROT</name>
<dbReference type="EMBL" id="PIUM01000018">
    <property type="protein sequence ID" value="PKU23688.1"/>
    <property type="molecule type" value="Genomic_DNA"/>
</dbReference>
<evidence type="ECO:0000313" key="2">
    <source>
        <dbReference type="Proteomes" id="UP000233293"/>
    </source>
</evidence>
<dbReference type="AlphaFoldDB" id="A0A2N3PTF4"/>
<evidence type="ECO:0000313" key="1">
    <source>
        <dbReference type="EMBL" id="PKU23688.1"/>
    </source>
</evidence>
<comment type="caution">
    <text evidence="1">The sequence shown here is derived from an EMBL/GenBank/DDBJ whole genome shotgun (WGS) entry which is preliminary data.</text>
</comment>
<organism evidence="1 2">
    <name type="scientific">Telmatospirillum siberiense</name>
    <dbReference type="NCBI Taxonomy" id="382514"/>
    <lineage>
        <taxon>Bacteria</taxon>
        <taxon>Pseudomonadati</taxon>
        <taxon>Pseudomonadota</taxon>
        <taxon>Alphaproteobacteria</taxon>
        <taxon>Rhodospirillales</taxon>
        <taxon>Rhodospirillaceae</taxon>
        <taxon>Telmatospirillum</taxon>
    </lineage>
</organism>
<keyword evidence="2" id="KW-1185">Reference proteome</keyword>
<gene>
    <name evidence="1" type="ORF">CWS72_15590</name>
</gene>
<sequence length="62" mass="6907">MIFLWRESGSDKDAAVDAAGYKTAEAFPQGQAQHDRAMKAENAKLRFYTGGMPVKMKRCSTH</sequence>